<protein>
    <submittedName>
        <fullName evidence="2">Uncharacterized protein</fullName>
    </submittedName>
</protein>
<comment type="caution">
    <text evidence="2">The sequence shown here is derived from an EMBL/GenBank/DDBJ whole genome shotgun (WGS) entry which is preliminary data.</text>
</comment>
<name>A0A6N4RAK2_BLAVI</name>
<reference evidence="2 3" key="1">
    <citation type="journal article" date="2017" name="Nat. Commun.">
        <title>In situ click chemistry generation of cyclooxygenase-2 inhibitors.</title>
        <authorList>
            <person name="Bhardwaj A."/>
            <person name="Kaur J."/>
            <person name="Wuest M."/>
            <person name="Wuest F."/>
        </authorList>
    </citation>
    <scope>NUCLEOTIDE SEQUENCE [LARGE SCALE GENOMIC DNA]</scope>
    <source>
        <strain evidence="2">S2_018_000_R2_106</strain>
    </source>
</reference>
<feature type="chain" id="PRO_5026817539" evidence="1">
    <location>
        <begin position="22"/>
        <end position="88"/>
    </location>
</feature>
<sequence>MKTLLMAAAIGVVSLASLAHAEPGGVYGRSKVYDIGNPGHLESSLKCKDMPCCKGMSEQEMKDMDCASMDCSKMEQGACKKMLKANKK</sequence>
<organism evidence="2 3">
    <name type="scientific">Blastochloris viridis</name>
    <name type="common">Rhodopseudomonas viridis</name>
    <dbReference type="NCBI Taxonomy" id="1079"/>
    <lineage>
        <taxon>Bacteria</taxon>
        <taxon>Pseudomonadati</taxon>
        <taxon>Pseudomonadota</taxon>
        <taxon>Alphaproteobacteria</taxon>
        <taxon>Hyphomicrobiales</taxon>
        <taxon>Blastochloridaceae</taxon>
        <taxon>Blastochloris</taxon>
    </lineage>
</organism>
<evidence type="ECO:0000313" key="2">
    <source>
        <dbReference type="EMBL" id="TKW61112.1"/>
    </source>
</evidence>
<accession>A0A6N4RAK2</accession>
<evidence type="ECO:0000256" key="1">
    <source>
        <dbReference type="SAM" id="SignalP"/>
    </source>
</evidence>
<proteinExistence type="predicted"/>
<gene>
    <name evidence="2" type="ORF">DI628_00335</name>
</gene>
<evidence type="ECO:0000313" key="3">
    <source>
        <dbReference type="Proteomes" id="UP000320948"/>
    </source>
</evidence>
<keyword evidence="1" id="KW-0732">Signal</keyword>
<dbReference type="Proteomes" id="UP000320948">
    <property type="component" value="Unassembled WGS sequence"/>
</dbReference>
<feature type="signal peptide" evidence="1">
    <location>
        <begin position="1"/>
        <end position="21"/>
    </location>
</feature>
<dbReference type="AlphaFoldDB" id="A0A6N4RAK2"/>
<dbReference type="EMBL" id="VAFM01000001">
    <property type="protein sequence ID" value="TKW61112.1"/>
    <property type="molecule type" value="Genomic_DNA"/>
</dbReference>